<dbReference type="OrthoDB" id="10017054at2759"/>
<protein>
    <submittedName>
        <fullName evidence="2">Uncharacterized protein</fullName>
    </submittedName>
</protein>
<feature type="compositionally biased region" description="Low complexity" evidence="1">
    <location>
        <begin position="194"/>
        <end position="220"/>
    </location>
</feature>
<comment type="caution">
    <text evidence="2">The sequence shown here is derived from an EMBL/GenBank/DDBJ whole genome shotgun (WGS) entry which is preliminary data.</text>
</comment>
<feature type="region of interest" description="Disordered" evidence="1">
    <location>
        <begin position="188"/>
        <end position="220"/>
    </location>
</feature>
<organism evidence="2 3">
    <name type="scientific">Rhodotorula mucilaginosa</name>
    <name type="common">Yeast</name>
    <name type="synonym">Rhodotorula rubra</name>
    <dbReference type="NCBI Taxonomy" id="5537"/>
    <lineage>
        <taxon>Eukaryota</taxon>
        <taxon>Fungi</taxon>
        <taxon>Dikarya</taxon>
        <taxon>Basidiomycota</taxon>
        <taxon>Pucciniomycotina</taxon>
        <taxon>Microbotryomycetes</taxon>
        <taxon>Sporidiobolales</taxon>
        <taxon>Sporidiobolaceae</taxon>
        <taxon>Rhodotorula</taxon>
    </lineage>
</organism>
<feature type="region of interest" description="Disordered" evidence="1">
    <location>
        <begin position="1084"/>
        <end position="1241"/>
    </location>
</feature>
<dbReference type="EMBL" id="PUHQ01000051">
    <property type="protein sequence ID" value="KAG0659679.1"/>
    <property type="molecule type" value="Genomic_DNA"/>
</dbReference>
<feature type="compositionally biased region" description="Pro residues" evidence="1">
    <location>
        <begin position="811"/>
        <end position="821"/>
    </location>
</feature>
<evidence type="ECO:0000313" key="3">
    <source>
        <dbReference type="Proteomes" id="UP000777482"/>
    </source>
</evidence>
<proteinExistence type="predicted"/>
<evidence type="ECO:0000256" key="1">
    <source>
        <dbReference type="SAM" id="MobiDB-lite"/>
    </source>
</evidence>
<sequence>MTDLATVTAPPSTPQATNADSSRHHPTSRRQSHGLAGEEVLELTTFSEKKAWIDEKIQFLSALPEIKASEPEPPASPAATFAELEAWWEEHGRIEREIDEYDMGDLARMRQLARDKSKHALSPRDTDLIEITLTTLFSVDKLLHLLRHRRRALTLLRHRLQWEETTETAWERYRAIVESDLPAFLRHAQAASGPSRDPLRSSQRSSLSTSTSSTDLGASLRSLSASTSSRDLASNAGSSSTNRVQMSQLAYTTLTTNARTLSASLVPAAAASLDKLIDASPVPLPDSFLDAQDRLEEAVSALLGDGLDRSAAEVIRQSEMVVIMRTELDRVQEESTSLASSAASTPTREMLAELLGRLERVQTRVDDVQDQLRDLPRPRQSAVPSQSEHTASFVAEIETRLSSCRKSLSETSAIIDIYRQRLDVLTEVESLLRDVQESSGRLQKLVAESGSSDGRPACDLQLPDDDDSRQGSSTRRLFSEHAAACESRASSLSAAVLRAQDLYKRAARLVNVSRDVHLDASIRQDLRRASDNLREKVAEGSRILESETAHCERAVELSAWLLSLERCQVLVAEAESNARENLQLALWRDGTAAVIDDDGGTGARLMASIDAALADSSAKRRLVVDQARAPCAGPVALASLRKRTDELDERVRSLKARLSLIDRAHEQARAIEAVVESISSLRSRTFSVVSRAQRDGDLASPDEEEIDRIAKDFDHLRQNLHARVPFLAAGPSSTSSEVDLTSHDANVRSSLNEMCISTAGLIDSSRRSVVDATTQSEMRSARSDQAQEAAFEVDAGDVPADRDAGLEEPAMPSPLPPPFEPPVRSADEARLDLEPAGTPAFEAKSASDSDNAAPRVADDLFSPDAGLQGSAVEHRVDDDWLTPLEEPAAVRSVRRRIRAIPTLSWLSPSTLRLPGDADVEDIVAETADCTATLEHLLAEGSSGDAPPLQALRDELAALEPATNRVQKLAAFAECTTRTDRAFSGLLNHIDEADLQADREDERSEALSAAADAMTALHRAAIECADDLRVQRTLQRVESTYNELLDLLPPKTYPTIPAGQPTLPNVAIGTGSAFDGDTRTSLCEMRRQGIKSPESSRSSSRASTARSSLSRSTALRSGATTPTTTPWRQSYGSSSARNSIIDLKPSRSTVTRPFSFDRASSPAGTRKPEWMSPPSTHRRPAPTSASKGTRPRNKDSASALRAVPSTPSRSRLMAKPTSGTTPRDVTPRRGLSPPRIAHSDDGRNKLDRAVSLVARAMPFVTIELAEGRWTDESGVYLIGERPCFCRLLRSKQVMWLQIHLDAFRRGGESHALAGQHTQKIGYGRKLVATSQPTEPLSVYKFGKKPDHVRCERLERSRTGGKQYFDQPSPEAAIFLRRFDTAFAAYTAPPNSSTPRSVHATLHKDIAGSGLAAVTLRDRSVTIVLS</sequence>
<feature type="region of interest" description="Disordered" evidence="1">
    <location>
        <begin position="447"/>
        <end position="475"/>
    </location>
</feature>
<feature type="compositionally biased region" description="Polar residues" evidence="1">
    <location>
        <begin position="771"/>
        <end position="786"/>
    </location>
</feature>
<feature type="compositionally biased region" description="Polar residues" evidence="1">
    <location>
        <begin position="1117"/>
        <end position="1137"/>
    </location>
</feature>
<gene>
    <name evidence="2" type="ORF">C6P46_005038</name>
</gene>
<keyword evidence="3" id="KW-1185">Reference proteome</keyword>
<reference evidence="2 3" key="1">
    <citation type="submission" date="2020-11" db="EMBL/GenBank/DDBJ databases">
        <title>Kefir isolates.</title>
        <authorList>
            <person name="Marcisauskas S."/>
            <person name="Kim Y."/>
            <person name="Blasche S."/>
        </authorList>
    </citation>
    <scope>NUCLEOTIDE SEQUENCE [LARGE SCALE GENOMIC DNA]</scope>
    <source>
        <strain evidence="2 3">KR</strain>
    </source>
</reference>
<evidence type="ECO:0000313" key="2">
    <source>
        <dbReference type="EMBL" id="KAG0659679.1"/>
    </source>
</evidence>
<accession>A0A9P6W181</accession>
<name>A0A9P6W181_RHOMI</name>
<dbReference type="Proteomes" id="UP000777482">
    <property type="component" value="Unassembled WGS sequence"/>
</dbReference>
<feature type="region of interest" description="Disordered" evidence="1">
    <location>
        <begin position="1"/>
        <end position="37"/>
    </location>
</feature>
<feature type="compositionally biased region" description="Low complexity" evidence="1">
    <location>
        <begin position="1094"/>
        <end position="1116"/>
    </location>
</feature>
<feature type="region of interest" description="Disordered" evidence="1">
    <location>
        <begin position="766"/>
        <end position="826"/>
    </location>
</feature>